<gene>
    <name evidence="3" type="ORF">NEQG_01425</name>
</gene>
<evidence type="ECO:0000256" key="1">
    <source>
        <dbReference type="SAM" id="Phobius"/>
    </source>
</evidence>
<dbReference type="OMA" id="CAREYRI"/>
<dbReference type="PANTHER" id="PTHR28136">
    <property type="entry name" value="NUCLEUS EXPORT PROTEIN BRR6"/>
    <property type="match status" value="1"/>
</dbReference>
<evidence type="ECO:0000313" key="3">
    <source>
        <dbReference type="EMBL" id="EIJ88735.1"/>
    </source>
</evidence>
<organism evidence="3 4">
    <name type="scientific">Nematocida parisii (strain ERTm3)</name>
    <name type="common">Nematode killer fungus</name>
    <dbReference type="NCBI Taxonomy" id="935791"/>
    <lineage>
        <taxon>Eukaryota</taxon>
        <taxon>Fungi</taxon>
        <taxon>Fungi incertae sedis</taxon>
        <taxon>Microsporidia</taxon>
        <taxon>Nematocida</taxon>
    </lineage>
</organism>
<dbReference type="GO" id="GO:0055088">
    <property type="term" value="P:lipid homeostasis"/>
    <property type="evidence" value="ECO:0007669"/>
    <property type="project" value="InterPro"/>
</dbReference>
<keyword evidence="1" id="KW-0812">Transmembrane</keyword>
<feature type="transmembrane region" description="Helical" evidence="1">
    <location>
        <begin position="78"/>
        <end position="101"/>
    </location>
</feature>
<dbReference type="GO" id="GO:0031965">
    <property type="term" value="C:nuclear membrane"/>
    <property type="evidence" value="ECO:0007669"/>
    <property type="project" value="InterPro"/>
</dbReference>
<dbReference type="SMART" id="SM01042">
    <property type="entry name" value="Brr6_like_C_C"/>
    <property type="match status" value="1"/>
</dbReference>
<dbReference type="HOGENOM" id="CLU_1332255_0_0_1"/>
<evidence type="ECO:0000259" key="2">
    <source>
        <dbReference type="SMART" id="SM01042"/>
    </source>
</evidence>
<dbReference type="GO" id="GO:0006998">
    <property type="term" value="P:nuclear envelope organization"/>
    <property type="evidence" value="ECO:0007669"/>
    <property type="project" value="InterPro"/>
</dbReference>
<accession>I3EHN8</accession>
<dbReference type="Pfam" id="PF10104">
    <property type="entry name" value="Brr6_like_C_C"/>
    <property type="match status" value="1"/>
</dbReference>
<protein>
    <recommendedName>
        <fullName evidence="2">Brl1/Brr6 domain-containing protein</fullName>
    </recommendedName>
</protein>
<dbReference type="InterPro" id="IPR018767">
    <property type="entry name" value="Brl1/Brr6_dom"/>
</dbReference>
<dbReference type="OrthoDB" id="5961at2759"/>
<evidence type="ECO:0000313" key="4">
    <source>
        <dbReference type="Proteomes" id="UP000002872"/>
    </source>
</evidence>
<keyword evidence="1" id="KW-1133">Transmembrane helix</keyword>
<keyword evidence="1" id="KW-0472">Membrane</keyword>
<dbReference type="InterPro" id="IPR040202">
    <property type="entry name" value="Brl1/Brr6"/>
</dbReference>
<dbReference type="EMBL" id="GL870878">
    <property type="protein sequence ID" value="EIJ88735.1"/>
    <property type="molecule type" value="Genomic_DNA"/>
</dbReference>
<dbReference type="Proteomes" id="UP000002872">
    <property type="component" value="Unassembled WGS sequence"/>
</dbReference>
<dbReference type="InParanoid" id="I3EHN8"/>
<dbReference type="VEuPathDB" id="MicrosporidiaDB:NEQG_01425"/>
<name>I3EHN8_NEMP3</name>
<keyword evidence="4" id="KW-1185">Reference proteome</keyword>
<reference evidence="3" key="1">
    <citation type="submission" date="2011-01" db="EMBL/GenBank/DDBJ databases">
        <title>The Genome Sequence of Nematocida parisii strain ERTm3.</title>
        <authorList>
            <consortium name="The Broad Institute Genome Sequencing Platform"/>
            <consortium name="The Broad Institute Genome Sequencing Center for Infectious Disease"/>
            <person name="Cuomo C."/>
            <person name="Troemel E."/>
            <person name="Young S.K."/>
            <person name="Zeng Q."/>
            <person name="Gargeya S."/>
            <person name="Fitzgerald M."/>
            <person name="Haas B."/>
            <person name="Abouelleil A."/>
            <person name="Alvarado L."/>
            <person name="Arachchi H.M."/>
            <person name="Berlin A."/>
            <person name="Chapman S.B."/>
            <person name="Gearin G."/>
            <person name="Goldberg J."/>
            <person name="Griggs A."/>
            <person name="Gujja S."/>
            <person name="Hansen M."/>
            <person name="Heiman D."/>
            <person name="Howarth C."/>
            <person name="Larimer J."/>
            <person name="Lui A."/>
            <person name="MacDonald P.J.P."/>
            <person name="McCowen C."/>
            <person name="Montmayeur A."/>
            <person name="Murphy C."/>
            <person name="Neiman D."/>
            <person name="Pearson M."/>
            <person name="Priest M."/>
            <person name="Roberts A."/>
            <person name="Saif S."/>
            <person name="Shea T."/>
            <person name="Sisk P."/>
            <person name="Stolte C."/>
            <person name="Sykes S."/>
            <person name="Wortman J."/>
            <person name="Nusbaum C."/>
            <person name="Birren B."/>
        </authorList>
    </citation>
    <scope>NUCLEOTIDE SEQUENCE</scope>
    <source>
        <strain evidence="3">ERTm3</strain>
    </source>
</reference>
<proteinExistence type="predicted"/>
<feature type="domain" description="Brl1/Brr6" evidence="2">
    <location>
        <begin position="80"/>
        <end position="205"/>
    </location>
</feature>
<dbReference type="AlphaFoldDB" id="I3EHN8"/>
<dbReference type="PANTHER" id="PTHR28136:SF1">
    <property type="entry name" value="NUCLEUS EXPORT PROTEIN BRL1"/>
    <property type="match status" value="1"/>
</dbReference>
<sequence length="206" mass="23671">MGTPADINWGEREPRRPISKSHPYEFFSFSNPKKRKADDQIFKPSAMIDHERFLPVKKPQNAQPQASMHHEKLLKINLILQAYLSLILNVFIVGLMILLVVKGVVMIKNDIEVRVNTSIMDQKTRISDCAREYRINRCNPEDRVPAVEKQCQEWEKCMAQDPIKQELSKIVLRMLSEGAEELMGSLSVRTVALATVALVIVLKYRK</sequence>